<evidence type="ECO:0000313" key="4">
    <source>
        <dbReference type="Proteomes" id="UP000256877"/>
    </source>
</evidence>
<gene>
    <name evidence="3" type="ORF">CGL51_00985</name>
    <name evidence="2" type="ORF">CGL52_14460</name>
</gene>
<accession>A0A371QVW5</accession>
<evidence type="ECO:0000259" key="1">
    <source>
        <dbReference type="PROSITE" id="PS50910"/>
    </source>
</evidence>
<reference evidence="4 5" key="1">
    <citation type="submission" date="2017-07" db="EMBL/GenBank/DDBJ databases">
        <title>Draft genome sequence of aerobic hyperthermophilic archaea, Pyrobaculum aerophilum YKB31 and YKB32.</title>
        <authorList>
            <person name="Mochizuki T."/>
            <person name="Berliner A.J."/>
            <person name="Yoshida-Takashima Y."/>
            <person name="Takaki Y."/>
            <person name="Nunoura T."/>
            <person name="Takai K."/>
        </authorList>
    </citation>
    <scope>NUCLEOTIDE SEQUENCE [LARGE SCALE GENOMIC DNA]</scope>
    <source>
        <strain evidence="3 5">YKB31</strain>
        <strain evidence="2 4">YKB32</strain>
    </source>
</reference>
<keyword evidence="2" id="KW-0238">DNA-binding</keyword>
<dbReference type="SMART" id="SM00748">
    <property type="entry name" value="HEPN"/>
    <property type="match status" value="1"/>
</dbReference>
<comment type="caution">
    <text evidence="2">The sequence shown here is derived from an EMBL/GenBank/DDBJ whole genome shotgun (WGS) entry which is preliminary data.</text>
</comment>
<evidence type="ECO:0000313" key="3">
    <source>
        <dbReference type="EMBL" id="RFA98286.1"/>
    </source>
</evidence>
<dbReference type="SUPFAM" id="SSF81593">
    <property type="entry name" value="Nucleotidyltransferase substrate binding subunit/domain"/>
    <property type="match status" value="1"/>
</dbReference>
<protein>
    <submittedName>
        <fullName evidence="2">DNA-binding protein</fullName>
    </submittedName>
</protein>
<name>A0A371QVW5_9CREN</name>
<dbReference type="Pfam" id="PF05168">
    <property type="entry name" value="HEPN"/>
    <property type="match status" value="1"/>
</dbReference>
<dbReference type="PROSITE" id="PS50910">
    <property type="entry name" value="HEPN"/>
    <property type="match status" value="1"/>
</dbReference>
<dbReference type="GO" id="GO:0003677">
    <property type="term" value="F:DNA binding"/>
    <property type="evidence" value="ECO:0007669"/>
    <property type="project" value="UniProtKB-KW"/>
</dbReference>
<dbReference type="EMBL" id="NMUE01000002">
    <property type="protein sequence ID" value="RFA98286.1"/>
    <property type="molecule type" value="Genomic_DNA"/>
</dbReference>
<organism evidence="2 4">
    <name type="scientific">Pyrobaculum aerophilum</name>
    <dbReference type="NCBI Taxonomy" id="13773"/>
    <lineage>
        <taxon>Archaea</taxon>
        <taxon>Thermoproteota</taxon>
        <taxon>Thermoprotei</taxon>
        <taxon>Thermoproteales</taxon>
        <taxon>Thermoproteaceae</taxon>
        <taxon>Pyrobaculum</taxon>
    </lineage>
</organism>
<dbReference type="AlphaFoldDB" id="A0A371QVW5"/>
<dbReference type="EMBL" id="NMUF01000089">
    <property type="protein sequence ID" value="RFA94337.1"/>
    <property type="molecule type" value="Genomic_DNA"/>
</dbReference>
<evidence type="ECO:0000313" key="5">
    <source>
        <dbReference type="Proteomes" id="UP000257123"/>
    </source>
</evidence>
<dbReference type="InterPro" id="IPR007842">
    <property type="entry name" value="HEPN_dom"/>
</dbReference>
<dbReference type="RefSeq" id="WP_116420350.1">
    <property type="nucleotide sequence ID" value="NZ_NMUE01000002.1"/>
</dbReference>
<dbReference type="Proteomes" id="UP000256877">
    <property type="component" value="Unassembled WGS sequence"/>
</dbReference>
<feature type="domain" description="HEPN" evidence="1">
    <location>
        <begin position="14"/>
        <end position="125"/>
    </location>
</feature>
<sequence>MNISVDSKEYERWITMAERTLSSARLDASHGEYNWACFKAHQAAEFALKALLYGVGRPARGHSLTHLLGEVAKFATVSEEVAELCRLLDKFYVPTRYVDAWSEGIPYEYFSKSDAETAIKAAEGVLEFVRGVWMSLSGGRG</sequence>
<dbReference type="Gene3D" id="1.20.120.330">
    <property type="entry name" value="Nucleotidyltransferases domain 2"/>
    <property type="match status" value="1"/>
</dbReference>
<evidence type="ECO:0000313" key="2">
    <source>
        <dbReference type="EMBL" id="RFA94337.1"/>
    </source>
</evidence>
<dbReference type="Proteomes" id="UP000257123">
    <property type="component" value="Unassembled WGS sequence"/>
</dbReference>
<proteinExistence type="predicted"/>